<dbReference type="InterPro" id="IPR014729">
    <property type="entry name" value="Rossmann-like_a/b/a_fold"/>
</dbReference>
<comment type="subcellular location">
    <subcellularLocation>
        <location evidence="1">Membrane</location>
    </subcellularLocation>
</comment>
<feature type="transmembrane region" description="Helical" evidence="7">
    <location>
        <begin position="18"/>
        <end position="38"/>
    </location>
</feature>
<dbReference type="GO" id="GO:0006529">
    <property type="term" value="P:asparagine biosynthetic process"/>
    <property type="evidence" value="ECO:0007669"/>
    <property type="project" value="InterPro"/>
</dbReference>
<accession>A0A0N4ZN79</accession>
<evidence type="ECO:0000256" key="1">
    <source>
        <dbReference type="ARBA" id="ARBA00004370"/>
    </source>
</evidence>
<dbReference type="InterPro" id="IPR002159">
    <property type="entry name" value="CD36_fam"/>
</dbReference>
<protein>
    <submittedName>
        <fullName evidence="9">Scavenger receptor class B member 1</fullName>
    </submittedName>
</protein>
<dbReference type="WBParaSite" id="PTRK_0000999400.1">
    <property type="protein sequence ID" value="PTRK_0000999400.1"/>
    <property type="gene ID" value="PTRK_0000999400"/>
</dbReference>
<organism evidence="8 9">
    <name type="scientific">Parastrongyloides trichosuri</name>
    <name type="common">Possum-specific nematode worm</name>
    <dbReference type="NCBI Taxonomy" id="131310"/>
    <lineage>
        <taxon>Eukaryota</taxon>
        <taxon>Metazoa</taxon>
        <taxon>Ecdysozoa</taxon>
        <taxon>Nematoda</taxon>
        <taxon>Chromadorea</taxon>
        <taxon>Rhabditida</taxon>
        <taxon>Tylenchina</taxon>
        <taxon>Panagrolaimomorpha</taxon>
        <taxon>Strongyloidoidea</taxon>
        <taxon>Strongyloididae</taxon>
        <taxon>Parastrongyloides</taxon>
    </lineage>
</organism>
<dbReference type="GO" id="GO:0005044">
    <property type="term" value="F:scavenger receptor activity"/>
    <property type="evidence" value="ECO:0007669"/>
    <property type="project" value="TreeGrafter"/>
</dbReference>
<dbReference type="AlphaFoldDB" id="A0A0N4ZN79"/>
<reference evidence="9" key="1">
    <citation type="submission" date="2017-02" db="UniProtKB">
        <authorList>
            <consortium name="WormBaseParasite"/>
        </authorList>
    </citation>
    <scope>IDENTIFICATION</scope>
</reference>
<keyword evidence="8" id="KW-1185">Reference proteome</keyword>
<evidence type="ECO:0000256" key="6">
    <source>
        <dbReference type="ARBA" id="ARBA00023180"/>
    </source>
</evidence>
<evidence type="ECO:0000256" key="5">
    <source>
        <dbReference type="ARBA" id="ARBA00023136"/>
    </source>
</evidence>
<evidence type="ECO:0000313" key="8">
    <source>
        <dbReference type="Proteomes" id="UP000038045"/>
    </source>
</evidence>
<dbReference type="Proteomes" id="UP000038045">
    <property type="component" value="Unplaced"/>
</dbReference>
<evidence type="ECO:0000256" key="7">
    <source>
        <dbReference type="SAM" id="Phobius"/>
    </source>
</evidence>
<dbReference type="PRINTS" id="PR01609">
    <property type="entry name" value="CD36FAMILY"/>
</dbReference>
<dbReference type="GO" id="GO:0004066">
    <property type="term" value="F:asparagine synthase (glutamine-hydrolyzing) activity"/>
    <property type="evidence" value="ECO:0007669"/>
    <property type="project" value="InterPro"/>
</dbReference>
<evidence type="ECO:0000313" key="9">
    <source>
        <dbReference type="WBParaSite" id="PTRK_0000999400.1"/>
    </source>
</evidence>
<dbReference type="SUPFAM" id="SSF52402">
    <property type="entry name" value="Adenine nucleotide alpha hydrolases-like"/>
    <property type="match status" value="1"/>
</dbReference>
<dbReference type="GO" id="GO:0016020">
    <property type="term" value="C:membrane"/>
    <property type="evidence" value="ECO:0007669"/>
    <property type="project" value="UniProtKB-SubCell"/>
</dbReference>
<dbReference type="PANTHER" id="PTHR11923:SF55">
    <property type="entry name" value="SCAVENGER RECEPTOR (CD36 FAMILY) RELATED"/>
    <property type="match status" value="1"/>
</dbReference>
<name>A0A0N4ZN79_PARTI</name>
<dbReference type="STRING" id="131310.A0A0N4ZN79"/>
<proteinExistence type="inferred from homology"/>
<dbReference type="PROSITE" id="PS51257">
    <property type="entry name" value="PROKAR_LIPOPROTEIN"/>
    <property type="match status" value="1"/>
</dbReference>
<evidence type="ECO:0000256" key="2">
    <source>
        <dbReference type="ARBA" id="ARBA00010532"/>
    </source>
</evidence>
<keyword evidence="3 7" id="KW-0812">Transmembrane</keyword>
<evidence type="ECO:0000256" key="4">
    <source>
        <dbReference type="ARBA" id="ARBA00022989"/>
    </source>
</evidence>
<dbReference type="PANTHER" id="PTHR11923">
    <property type="entry name" value="SCAVENGER RECEPTOR CLASS B TYPE-1 SR-B1"/>
    <property type="match status" value="1"/>
</dbReference>
<comment type="similarity">
    <text evidence="2">Belongs to the CD36 family.</text>
</comment>
<evidence type="ECO:0000256" key="3">
    <source>
        <dbReference type="ARBA" id="ARBA00022692"/>
    </source>
</evidence>
<keyword evidence="4 7" id="KW-1133">Transmembrane helix</keyword>
<keyword evidence="6" id="KW-0325">Glycoprotein</keyword>
<keyword evidence="5 7" id="KW-0472">Membrane</keyword>
<dbReference type="GO" id="GO:0005737">
    <property type="term" value="C:cytoplasm"/>
    <property type="evidence" value="ECO:0007669"/>
    <property type="project" value="TreeGrafter"/>
</dbReference>
<dbReference type="InterPro" id="IPR001962">
    <property type="entry name" value="Asn_synthase"/>
</dbReference>
<dbReference type="Pfam" id="PF01130">
    <property type="entry name" value="CD36"/>
    <property type="match status" value="1"/>
</dbReference>
<sequence>MTIKEDYKIFGKPSKCQIILLTLSIIILLISIGCWVAFPPIYKSEVKENLILAENEDGSFPKSTFFWANAPSNTYMYFYIFNLTNGDEVEFLGIQPNIIEVGPYTIKEEEHKKNVQFNDNKTTVYYKNYKEFIYQEDKSCQYCSKNGIIHFPNLILIGALAELADPEKKLTPLMQSVLGVGIHLIGEYTFIDVGFEDLMFKGYHDNLLTFGTSGLFKFINGHFGKDGKPLFPFDIPDMKKMGIFYGYNNTNDADYVIKTGKDNMDDYGKIVTWAGSKYLPKSFWSTKEARMINGSDVGSLQHMEIKKSDVLQQFNSYLCRSFDMIYQEDGEISGIPAYKFYVPYDNYDTTLEKNKGFRYANKEKINYFPQWPKCDNNSSSMANSTDCSNKIIDCTIGPNLCDPCCNGSFVDGTYLLPPGIYPISCYPGRTTIPPFLLFFSAPHFYYSPPEVADAIYGLRPNKKEHEPIFYYHEPYSGQVLNVNYKFQVNCPIFGFSNTIINKQMPNNIIPIFWASTEGHIYDSLISQLYLGFVFVPRFIFILKIVTLVDTNGINFENLNEPIIIIPGLNIFDLQHKANELKNQTLENVARIVDKWNHGYSFIVPKNNGIIFGKDPIGRYSLLISMKNKQKLTLTFMIHENDDESYIELPSGSLFDVTISKDQTSFHIKCLSLNNFEYMNMNWTQEIFNSQYIECENNKKFLVSSTCIYNDKLENEYAESIGKKLHEIYDIYKVYNEKSLCVMFSGGIDSVSVAYSLLQNLPNESILYLINVGSLNDKGFVSTPDRERSLRAFNEFKRIFPDKNIIYVCCDLSKDAIEKAKVNIIHKACRPKLTKMDESIALVQYFAFLGKGYNVENNRAVVIDSNIFINGSGADEIFGGYMKHRQCYNLTKCYKEICFCLQKELYYLGDRNHGRDSRLIEASKQFLHCFKRNTLSPFLTNEFIYFATSIPINMKSDFEKPRGEGEKSLLRLYLKKEGLSKEIYCQPKQAMQFGSKIGYHEQTGTKGTDLILCNYMDYDKSAKDYIIQAIQEKWVVVDN</sequence>
<dbReference type="Gene3D" id="3.40.50.620">
    <property type="entry name" value="HUPs"/>
    <property type="match status" value="1"/>
</dbReference>
<dbReference type="CDD" id="cd01991">
    <property type="entry name" value="Asn_synthase_B_C"/>
    <property type="match status" value="1"/>
</dbReference>